<name>A0A840N023_9BRAD</name>
<dbReference type="InterPro" id="IPR009241">
    <property type="entry name" value="HigB-like"/>
</dbReference>
<dbReference type="AlphaFoldDB" id="A0A840N023"/>
<dbReference type="Pfam" id="PF05973">
    <property type="entry name" value="Gp49"/>
    <property type="match status" value="1"/>
</dbReference>
<reference evidence="2 3" key="1">
    <citation type="submission" date="2020-08" db="EMBL/GenBank/DDBJ databases">
        <title>Genomic Encyclopedia of Type Strains, Phase IV (KMG-IV): sequencing the most valuable type-strain genomes for metagenomic binning, comparative biology and taxonomic classification.</title>
        <authorList>
            <person name="Goeker M."/>
        </authorList>
    </citation>
    <scope>NUCLEOTIDE SEQUENCE [LARGE SCALE GENOMIC DNA]</scope>
    <source>
        <strain evidence="2 3">DSM 17498</strain>
    </source>
</reference>
<dbReference type="RefSeq" id="WP_024921767.1">
    <property type="nucleotide sequence ID" value="NZ_JACHIJ010000005.1"/>
</dbReference>
<dbReference type="EMBL" id="JACHIJ010000005">
    <property type="protein sequence ID" value="MBB5053565.1"/>
    <property type="molecule type" value="Genomic_DNA"/>
</dbReference>
<evidence type="ECO:0000256" key="1">
    <source>
        <dbReference type="SAM" id="MobiDB-lite"/>
    </source>
</evidence>
<protein>
    <submittedName>
        <fullName evidence="2">Phage-related protein</fullName>
    </submittedName>
</protein>
<comment type="caution">
    <text evidence="2">The sequence shown here is derived from an EMBL/GenBank/DDBJ whole genome shotgun (WGS) entry which is preliminary data.</text>
</comment>
<organism evidence="2 3">
    <name type="scientific">Afipia massiliensis</name>
    <dbReference type="NCBI Taxonomy" id="211460"/>
    <lineage>
        <taxon>Bacteria</taxon>
        <taxon>Pseudomonadati</taxon>
        <taxon>Pseudomonadota</taxon>
        <taxon>Alphaproteobacteria</taxon>
        <taxon>Hyphomicrobiales</taxon>
        <taxon>Nitrobacteraceae</taxon>
        <taxon>Afipia</taxon>
    </lineage>
</organism>
<gene>
    <name evidence="2" type="ORF">HNQ36_003565</name>
</gene>
<evidence type="ECO:0000313" key="3">
    <source>
        <dbReference type="Proteomes" id="UP000521227"/>
    </source>
</evidence>
<proteinExistence type="predicted"/>
<dbReference type="Proteomes" id="UP000521227">
    <property type="component" value="Unassembled WGS sequence"/>
</dbReference>
<evidence type="ECO:0000313" key="2">
    <source>
        <dbReference type="EMBL" id="MBB5053565.1"/>
    </source>
</evidence>
<sequence length="134" mass="15034">MSDGDTPVEWVGSSKEDLSAFPRKVKEAMGFALRTAQKGGKHIDAKPLKGFGGAGVLEIVEDFDGNTYRGVYTVKMKGVIYVLHAFQKKSKSGIKTPEFEIKKIQQRLKMAEQAYASRKKEDDEKKSKGRKKHR</sequence>
<accession>A0A840N023</accession>
<feature type="region of interest" description="Disordered" evidence="1">
    <location>
        <begin position="111"/>
        <end position="134"/>
    </location>
</feature>